<evidence type="ECO:0000313" key="2">
    <source>
        <dbReference type="Proteomes" id="UP001224433"/>
    </source>
</evidence>
<keyword evidence="2" id="KW-1185">Reference proteome</keyword>
<sequence length="60" mass="6861">MPHTLRAIDGEDETLAALEMIVGFDDDLPGEVTRAANRRVGWDPVRGLGLLRFRWGRWRV</sequence>
<name>A0ABY9JRF3_9ACTN</name>
<dbReference type="Proteomes" id="UP001224433">
    <property type="component" value="Chromosome"/>
</dbReference>
<protein>
    <recommendedName>
        <fullName evidence="3">GNAT family N-acetyltransferase</fullName>
    </recommendedName>
</protein>
<dbReference type="EMBL" id="CP120983">
    <property type="protein sequence ID" value="WLQ69164.1"/>
    <property type="molecule type" value="Genomic_DNA"/>
</dbReference>
<reference evidence="1 2" key="1">
    <citation type="submission" date="2023-03" db="EMBL/GenBank/DDBJ databases">
        <title>Isolation and description of six Streptomyces strains from soil environments, able to metabolize different microbial glucans.</title>
        <authorList>
            <person name="Widen T."/>
            <person name="Larsbrink J."/>
        </authorList>
    </citation>
    <scope>NUCLEOTIDE SEQUENCE [LARGE SCALE GENOMIC DNA]</scope>
    <source>
        <strain evidence="1 2">Alt3</strain>
    </source>
</reference>
<accession>A0ABY9JRF3</accession>
<evidence type="ECO:0008006" key="3">
    <source>
        <dbReference type="Google" id="ProtNLM"/>
    </source>
</evidence>
<proteinExistence type="predicted"/>
<organism evidence="1 2">
    <name type="scientific">Streptomyces glycanivorans</name>
    <dbReference type="NCBI Taxonomy" id="3033808"/>
    <lineage>
        <taxon>Bacteria</taxon>
        <taxon>Bacillati</taxon>
        <taxon>Actinomycetota</taxon>
        <taxon>Actinomycetes</taxon>
        <taxon>Kitasatosporales</taxon>
        <taxon>Streptomycetaceae</taxon>
        <taxon>Streptomyces</taxon>
    </lineage>
</organism>
<gene>
    <name evidence="1" type="ORF">P8A20_36775</name>
</gene>
<evidence type="ECO:0000313" key="1">
    <source>
        <dbReference type="EMBL" id="WLQ69164.1"/>
    </source>
</evidence>